<evidence type="ECO:0000256" key="6">
    <source>
        <dbReference type="PIRSR" id="PIRSR037217-1"/>
    </source>
</evidence>
<organism evidence="9 10">
    <name type="scientific">Psilocybe cf. subviscida</name>
    <dbReference type="NCBI Taxonomy" id="2480587"/>
    <lineage>
        <taxon>Eukaryota</taxon>
        <taxon>Fungi</taxon>
        <taxon>Dikarya</taxon>
        <taxon>Basidiomycota</taxon>
        <taxon>Agaricomycotina</taxon>
        <taxon>Agaricomycetes</taxon>
        <taxon>Agaricomycetidae</taxon>
        <taxon>Agaricales</taxon>
        <taxon>Agaricineae</taxon>
        <taxon>Strophariaceae</taxon>
        <taxon>Psilocybe</taxon>
    </lineage>
</organism>
<keyword evidence="3 7" id="KW-0479">Metal-binding</keyword>
<dbReference type="SUPFAM" id="SSF55031">
    <property type="entry name" value="Bacterial exopeptidase dimerisation domain"/>
    <property type="match status" value="1"/>
</dbReference>
<dbReference type="InterPro" id="IPR011650">
    <property type="entry name" value="Peptidase_M20_dimer"/>
</dbReference>
<gene>
    <name evidence="9" type="ORF">D9619_006685</name>
</gene>
<accession>A0A8H5B3M5</accession>
<comment type="caution">
    <text evidence="9">The sequence shown here is derived from an EMBL/GenBank/DDBJ whole genome shotgun (WGS) entry which is preliminary data.</text>
</comment>
<proteinExistence type="inferred from homology"/>
<dbReference type="PROSITE" id="PS00759">
    <property type="entry name" value="ARGE_DAPE_CPG2_2"/>
    <property type="match status" value="1"/>
</dbReference>
<dbReference type="Pfam" id="PF01546">
    <property type="entry name" value="Peptidase_M20"/>
    <property type="match status" value="1"/>
</dbReference>
<comment type="similarity">
    <text evidence="1">Belongs to the peptidase M20A family.</text>
</comment>
<dbReference type="Gene3D" id="3.30.70.360">
    <property type="match status" value="1"/>
</dbReference>
<evidence type="ECO:0000256" key="5">
    <source>
        <dbReference type="ARBA" id="ARBA00022833"/>
    </source>
</evidence>
<dbReference type="SUPFAM" id="SSF53187">
    <property type="entry name" value="Zn-dependent exopeptidases"/>
    <property type="match status" value="1"/>
</dbReference>
<dbReference type="Gene3D" id="1.10.150.900">
    <property type="match status" value="1"/>
</dbReference>
<dbReference type="GO" id="GO:0051603">
    <property type="term" value="P:proteolysis involved in protein catabolic process"/>
    <property type="evidence" value="ECO:0007669"/>
    <property type="project" value="TreeGrafter"/>
</dbReference>
<reference evidence="9 10" key="1">
    <citation type="journal article" date="2020" name="ISME J.">
        <title>Uncovering the hidden diversity of litter-decomposition mechanisms in mushroom-forming fungi.</title>
        <authorList>
            <person name="Floudas D."/>
            <person name="Bentzer J."/>
            <person name="Ahren D."/>
            <person name="Johansson T."/>
            <person name="Persson P."/>
            <person name="Tunlid A."/>
        </authorList>
    </citation>
    <scope>NUCLEOTIDE SEQUENCE [LARGE SCALE GENOMIC DNA]</scope>
    <source>
        <strain evidence="9 10">CBS 101986</strain>
    </source>
</reference>
<evidence type="ECO:0000313" key="10">
    <source>
        <dbReference type="Proteomes" id="UP000567179"/>
    </source>
</evidence>
<dbReference type="PROSITE" id="PS00758">
    <property type="entry name" value="ARGE_DAPE_CPG2_1"/>
    <property type="match status" value="1"/>
</dbReference>
<feature type="binding site" evidence="7">
    <location>
        <position position="212"/>
    </location>
    <ligand>
        <name>Zn(2+)</name>
        <dbReference type="ChEBI" id="CHEBI:29105"/>
        <label>2</label>
    </ligand>
</feature>
<evidence type="ECO:0000256" key="1">
    <source>
        <dbReference type="ARBA" id="ARBA00006247"/>
    </source>
</evidence>
<feature type="binding site" evidence="7">
    <location>
        <position position="310"/>
    </location>
    <ligand>
        <name>Zn(2+)</name>
        <dbReference type="ChEBI" id="CHEBI:29105"/>
        <label>2</label>
    </ligand>
</feature>
<evidence type="ECO:0000256" key="2">
    <source>
        <dbReference type="ARBA" id="ARBA00022670"/>
    </source>
</evidence>
<evidence type="ECO:0000256" key="7">
    <source>
        <dbReference type="PIRSR" id="PIRSR037217-2"/>
    </source>
</evidence>
<dbReference type="EMBL" id="JAACJJ010000042">
    <property type="protein sequence ID" value="KAF5316029.1"/>
    <property type="molecule type" value="Genomic_DNA"/>
</dbReference>
<dbReference type="PANTHER" id="PTHR45962">
    <property type="entry name" value="N-FATTY-ACYL-AMINO ACID SYNTHASE/HYDROLASE PM20D1"/>
    <property type="match status" value="1"/>
</dbReference>
<feature type="binding site" evidence="7">
    <location>
        <position position="607"/>
    </location>
    <ligand>
        <name>Zn(2+)</name>
        <dbReference type="ChEBI" id="CHEBI:29105"/>
        <label>1</label>
    </ligand>
</feature>
<dbReference type="Proteomes" id="UP000567179">
    <property type="component" value="Unassembled WGS sequence"/>
</dbReference>
<feature type="domain" description="Peptidase M20 dimerisation" evidence="8">
    <location>
        <begin position="328"/>
        <end position="482"/>
    </location>
</feature>
<name>A0A8H5B3M5_9AGAR</name>
<dbReference type="FunFam" id="3.40.630.10:FF:000027">
    <property type="entry name" value="N-fatty-acyl-amino acid synthase/hydrolase PM20D1"/>
    <property type="match status" value="1"/>
</dbReference>
<keyword evidence="5 7" id="KW-0862">Zinc</keyword>
<evidence type="ECO:0000256" key="3">
    <source>
        <dbReference type="ARBA" id="ARBA00022723"/>
    </source>
</evidence>
<protein>
    <recommendedName>
        <fullName evidence="8">Peptidase M20 dimerisation domain-containing protein</fullName>
    </recommendedName>
</protein>
<dbReference type="PIRSF" id="PIRSF037217">
    <property type="entry name" value="Carboxypeptidase_S"/>
    <property type="match status" value="1"/>
</dbReference>
<evidence type="ECO:0000256" key="4">
    <source>
        <dbReference type="ARBA" id="ARBA00022801"/>
    </source>
</evidence>
<dbReference type="PANTHER" id="PTHR45962:SF1">
    <property type="entry name" value="N-FATTY-ACYL-AMINO ACID SYNTHASE_HYDROLASE PM20D1"/>
    <property type="match status" value="1"/>
</dbReference>
<evidence type="ECO:0000313" key="9">
    <source>
        <dbReference type="EMBL" id="KAF5316029.1"/>
    </source>
</evidence>
<feature type="binding site" evidence="7">
    <location>
        <position position="247"/>
    </location>
    <ligand>
        <name>Zn(2+)</name>
        <dbReference type="ChEBI" id="CHEBI:29105"/>
        <label>2</label>
    </ligand>
</feature>
<feature type="active site" evidence="6">
    <location>
        <position position="214"/>
    </location>
</feature>
<feature type="active site" description="Proton acceptor" evidence="6">
    <location>
        <position position="281"/>
    </location>
</feature>
<dbReference type="Pfam" id="PF07687">
    <property type="entry name" value="M20_dimer"/>
    <property type="match status" value="1"/>
</dbReference>
<dbReference type="GO" id="GO:0046872">
    <property type="term" value="F:metal ion binding"/>
    <property type="evidence" value="ECO:0007669"/>
    <property type="project" value="UniProtKB-KW"/>
</dbReference>
<keyword evidence="4" id="KW-0378">Hydrolase</keyword>
<dbReference type="CDD" id="cd05674">
    <property type="entry name" value="M20_yscS"/>
    <property type="match status" value="1"/>
</dbReference>
<keyword evidence="2" id="KW-0645">Protease</keyword>
<dbReference type="InterPro" id="IPR036264">
    <property type="entry name" value="Bact_exopeptidase_dim_dom"/>
</dbReference>
<keyword evidence="10" id="KW-1185">Reference proteome</keyword>
<dbReference type="InterPro" id="IPR047177">
    <property type="entry name" value="Pept_M20A"/>
</dbReference>
<sequence>MNKCKLPGCAAEYSLGTAYRFSHRIHPEIITTTMSSAHLLEKGELLPTASSPDATAPAKNPKNKSAYPRWFKRAFWAYMAVRLAWEGYNQYTYHYDTFDGAPACPQAAALAPQKNAPLWDAVNRRIGSPAFKGSAVQWLSGAVKVPTESFDNMDPVGVDNRWLAFGPFHDYLLSAFPLVHQNLTLTKVNTYGLHYEWTGSDTSLKPILLAAHQDVVPVDPNTVDQWVHPPYSGYFDGESVWGRGSIDDKSGLIGILSSIETLLHANFQPARTVVLSFGFDEESSGFHGAGALATHLEEVYGKNSFAMIVDEGSGFQEQYGSVIATPAIAEKGFINVLVEVTAPGGHSSIPPSHTSIGILSALLVKYEKNPYKTKLARQEPMYATLQCVAEHGKDVPKALRRTVKQSTHSDKALRRLQQTVREDYILNSLVGTTQAIDMVQGGVKSNALPEQAWAIVNHRISVVSSLDEVKAHDTKLLKELAKDFNLTYTAFGSKLTAEGAPAKGTLTLSDAFDGGLEPAPVTPSGPDAKPYQLLSGTIKATFNAPRGIKSDAESVIVAPSMMSGNTDTRFYWDLSPHIFRYNHNGPAPGSNMKSLEPSNPLGLSGVHTVNEHANINSFLENIRFFVTLILNADEADL</sequence>
<dbReference type="GO" id="GO:0000328">
    <property type="term" value="C:fungal-type vacuole lumen"/>
    <property type="evidence" value="ECO:0007669"/>
    <property type="project" value="TreeGrafter"/>
</dbReference>
<dbReference type="GO" id="GO:0004181">
    <property type="term" value="F:metallocarboxypeptidase activity"/>
    <property type="evidence" value="ECO:0007669"/>
    <property type="project" value="InterPro"/>
</dbReference>
<feature type="binding site" evidence="7">
    <location>
        <position position="247"/>
    </location>
    <ligand>
        <name>Zn(2+)</name>
        <dbReference type="ChEBI" id="CHEBI:29105"/>
        <label>1</label>
    </ligand>
</feature>
<dbReference type="InterPro" id="IPR002933">
    <property type="entry name" value="Peptidase_M20"/>
</dbReference>
<dbReference type="OrthoDB" id="3064516at2759"/>
<dbReference type="Gene3D" id="3.40.630.10">
    <property type="entry name" value="Zn peptidases"/>
    <property type="match status" value="1"/>
</dbReference>
<dbReference type="InterPro" id="IPR001261">
    <property type="entry name" value="ArgE/DapE_CS"/>
</dbReference>
<dbReference type="AlphaFoldDB" id="A0A8H5B3M5"/>
<evidence type="ECO:0000259" key="8">
    <source>
        <dbReference type="Pfam" id="PF07687"/>
    </source>
</evidence>
<dbReference type="InterPro" id="IPR017141">
    <property type="entry name" value="Pept_M20_carboxypep"/>
</dbReference>
<feature type="binding site" evidence="7">
    <location>
        <position position="282"/>
    </location>
    <ligand>
        <name>Zn(2+)</name>
        <dbReference type="ChEBI" id="CHEBI:29105"/>
        <label>1</label>
    </ligand>
</feature>